<dbReference type="Proteomes" id="UP000324479">
    <property type="component" value="Unassembled WGS sequence"/>
</dbReference>
<dbReference type="InterPro" id="IPR012902">
    <property type="entry name" value="N_methyl_site"/>
</dbReference>
<evidence type="ECO:0000313" key="2">
    <source>
        <dbReference type="EMBL" id="KAA5546078.1"/>
    </source>
</evidence>
<dbReference type="SUPFAM" id="SSF54523">
    <property type="entry name" value="Pili subunits"/>
    <property type="match status" value="1"/>
</dbReference>
<feature type="domain" description="DUF1559" evidence="1">
    <location>
        <begin position="35"/>
        <end position="349"/>
    </location>
</feature>
<dbReference type="AlphaFoldDB" id="A0A5M6DF23"/>
<dbReference type="InterPro" id="IPR027558">
    <property type="entry name" value="Pre_pil_HX9DG_C"/>
</dbReference>
<dbReference type="PROSITE" id="PS00409">
    <property type="entry name" value="PROKAR_NTER_METHYL"/>
    <property type="match status" value="1"/>
</dbReference>
<dbReference type="PANTHER" id="PTHR30093">
    <property type="entry name" value="GENERAL SECRETION PATHWAY PROTEIN G"/>
    <property type="match status" value="1"/>
</dbReference>
<dbReference type="NCBIfam" id="TIGR02532">
    <property type="entry name" value="IV_pilin_GFxxxE"/>
    <property type="match status" value="1"/>
</dbReference>
<dbReference type="EMBL" id="VWOX01000002">
    <property type="protein sequence ID" value="KAA5546078.1"/>
    <property type="molecule type" value="Genomic_DNA"/>
</dbReference>
<dbReference type="PANTHER" id="PTHR30093:SF2">
    <property type="entry name" value="TYPE II SECRETION SYSTEM PROTEIN H"/>
    <property type="match status" value="1"/>
</dbReference>
<evidence type="ECO:0000259" key="1">
    <source>
        <dbReference type="Pfam" id="PF07596"/>
    </source>
</evidence>
<dbReference type="NCBIfam" id="TIGR04294">
    <property type="entry name" value="pre_pil_HX9DG"/>
    <property type="match status" value="1"/>
</dbReference>
<name>A0A5M6DF23_9BACT</name>
<sequence length="395" mass="42967">MNRRRSFSAGFTLVELLVVIAIIGILVGLLLPAVQSAREAARRMSCSNNFKQIGLGIHNYHSAFKKMPMQGAGTDDDSPAFVSYWYQQSDLYNNKMLSILVSLTPFIEQQGLWEQIANPSNENGVWPAMGPTQEEIDYKPWTTEIPTYRCPSDPGTGLPALGRTNYAVCVGDSGYLINQGALSLWLHENATRSAQSRASHRGAFVLHRQLAFRDILDGLSNTICMGEIATDLGDNDVRTIPLASAGGANPLDNPNDCADLGFKDPQRPQFWGPSAPPRTSNYNGRGFRWASAYNPFSAFTTILPPNREFCTSTNWANAEVLPPASRHQGGCHVLLCDGSVTFITDSIEAGNSNNPMVRLPADGGADNYLPGAPSPYGLWGALGTRANREVINESL</sequence>
<comment type="caution">
    <text evidence="2">The sequence shown here is derived from an EMBL/GenBank/DDBJ whole genome shotgun (WGS) entry which is preliminary data.</text>
</comment>
<dbReference type="Gene3D" id="3.30.700.10">
    <property type="entry name" value="Glycoprotein, Type 4 Pilin"/>
    <property type="match status" value="1"/>
</dbReference>
<evidence type="ECO:0000313" key="3">
    <source>
        <dbReference type="Proteomes" id="UP000324479"/>
    </source>
</evidence>
<reference evidence="2 3" key="1">
    <citation type="submission" date="2019-08" db="EMBL/GenBank/DDBJ databases">
        <authorList>
            <person name="Dhanesh K."/>
            <person name="Kumar G."/>
            <person name="Sasikala C."/>
            <person name="Venkata Ramana C."/>
        </authorList>
    </citation>
    <scope>NUCLEOTIDE SEQUENCE [LARGE SCALE GENOMIC DNA]</scope>
    <source>
        <strain evidence="2 3">JC645</strain>
    </source>
</reference>
<dbReference type="InterPro" id="IPR045584">
    <property type="entry name" value="Pilin-like"/>
</dbReference>
<gene>
    <name evidence="2" type="ORF">FYK55_04035</name>
</gene>
<protein>
    <submittedName>
        <fullName evidence="2">DUF1559 domain-containing protein</fullName>
    </submittedName>
</protein>
<proteinExistence type="predicted"/>
<organism evidence="2 3">
    <name type="scientific">Roseiconus nitratireducens</name>
    <dbReference type="NCBI Taxonomy" id="2605748"/>
    <lineage>
        <taxon>Bacteria</taxon>
        <taxon>Pseudomonadati</taxon>
        <taxon>Planctomycetota</taxon>
        <taxon>Planctomycetia</taxon>
        <taxon>Pirellulales</taxon>
        <taxon>Pirellulaceae</taxon>
        <taxon>Roseiconus</taxon>
    </lineage>
</organism>
<keyword evidence="3" id="KW-1185">Reference proteome</keyword>
<dbReference type="RefSeq" id="WP_150075085.1">
    <property type="nucleotide sequence ID" value="NZ_VWOX01000002.1"/>
</dbReference>
<dbReference type="InterPro" id="IPR011453">
    <property type="entry name" value="DUF1559"/>
</dbReference>
<dbReference type="Pfam" id="PF07596">
    <property type="entry name" value="SBP_bac_10"/>
    <property type="match status" value="1"/>
</dbReference>
<dbReference type="Pfam" id="PF07963">
    <property type="entry name" value="N_methyl"/>
    <property type="match status" value="1"/>
</dbReference>
<accession>A0A5M6DF23</accession>